<sequence>MKRPAFKKLVNEVDSFYYNQKVSALMTKTNARLQECTYSDFYSMLLEMLFEVHRSEPMLQSRILDKVLGWYQTNKHTLKTNALVLPQTRVDHPWGSLKQYSGITRHDDGNVTFKGSGGSARKSLSPETCIQKQTGFFKKGFSGSVAVTSAEELRLPNHFISKTTQSAPELGNRKVYELPRDKYKFMDTRSPSGYRSSNWFKAFGEKTEESPRTPIQLHTEHRRLKGSVNVNEILSMVKDVSLNMEKEKNRIQSR</sequence>
<dbReference type="EMBL" id="JAHFZB010000001">
    <property type="protein sequence ID" value="KAK6494123.1"/>
    <property type="molecule type" value="Genomic_DNA"/>
</dbReference>
<protein>
    <submittedName>
        <fullName evidence="1">Uncharacterized protein</fullName>
    </submittedName>
</protein>
<dbReference type="Proteomes" id="UP001369086">
    <property type="component" value="Unassembled WGS sequence"/>
</dbReference>
<evidence type="ECO:0000313" key="2">
    <source>
        <dbReference type="Proteomes" id="UP001369086"/>
    </source>
</evidence>
<comment type="caution">
    <text evidence="1">The sequence shown here is derived from an EMBL/GenBank/DDBJ whole genome shotgun (WGS) entry which is preliminary data.</text>
</comment>
<gene>
    <name evidence="1" type="ORF">HHUSO_G590</name>
</gene>
<accession>A0ABR1AAI5</accession>
<name>A0ABR1AAI5_HUSHU</name>
<keyword evidence="2" id="KW-1185">Reference proteome</keyword>
<reference evidence="1 2" key="1">
    <citation type="submission" date="2021-05" db="EMBL/GenBank/DDBJ databases">
        <authorList>
            <person name="Zahm M."/>
            <person name="Klopp C."/>
            <person name="Cabau C."/>
            <person name="Kuhl H."/>
            <person name="Suciu R."/>
            <person name="Ciorpac M."/>
            <person name="Holostenco D."/>
            <person name="Gessner J."/>
            <person name="Wuertz S."/>
            <person name="Hohne C."/>
            <person name="Stock M."/>
            <person name="Gislard M."/>
            <person name="Lluch J."/>
            <person name="Milhes M."/>
            <person name="Lampietro C."/>
            <person name="Lopez Roques C."/>
            <person name="Donnadieu C."/>
            <person name="Du K."/>
            <person name="Schartl M."/>
            <person name="Guiguen Y."/>
        </authorList>
    </citation>
    <scope>NUCLEOTIDE SEQUENCE [LARGE SCALE GENOMIC DNA]</scope>
    <source>
        <strain evidence="1">Hh-F2</strain>
        <tissue evidence="1">Blood</tissue>
    </source>
</reference>
<evidence type="ECO:0000313" key="1">
    <source>
        <dbReference type="EMBL" id="KAK6494123.1"/>
    </source>
</evidence>
<organism evidence="1 2">
    <name type="scientific">Huso huso</name>
    <name type="common">Beluga</name>
    <name type="synonym">Acipenser huso</name>
    <dbReference type="NCBI Taxonomy" id="61971"/>
    <lineage>
        <taxon>Eukaryota</taxon>
        <taxon>Metazoa</taxon>
        <taxon>Chordata</taxon>
        <taxon>Craniata</taxon>
        <taxon>Vertebrata</taxon>
        <taxon>Euteleostomi</taxon>
        <taxon>Actinopterygii</taxon>
        <taxon>Chondrostei</taxon>
        <taxon>Acipenseriformes</taxon>
        <taxon>Acipenseridae</taxon>
        <taxon>Huso</taxon>
    </lineage>
</organism>
<proteinExistence type="predicted"/>